<evidence type="ECO:0000313" key="2">
    <source>
        <dbReference type="EMBL" id="CAI8009013.1"/>
    </source>
</evidence>
<dbReference type="Proteomes" id="UP001174909">
    <property type="component" value="Unassembled WGS sequence"/>
</dbReference>
<sequence length="162" mass="17827">MQYLEAAASIFAISSFPWREVAIPGLPGWRAATTTTVSAEERRFSGAFSYNCGTSVTSSTRRNRFIVWKCCGHSLCLLEMSLDFSLAHAALQLEIKDGSTLLPNVTIQELEGNSVAILFATSSCVFRLLLPHPDAISKVQQLVWQRPTYPILSPLFSTAPET</sequence>
<dbReference type="InterPro" id="IPR059141">
    <property type="entry name" value="Beta-prop_Nup120_160"/>
</dbReference>
<keyword evidence="3" id="KW-1185">Reference proteome</keyword>
<reference evidence="2" key="1">
    <citation type="submission" date="2023-03" db="EMBL/GenBank/DDBJ databases">
        <authorList>
            <person name="Steffen K."/>
            <person name="Cardenas P."/>
        </authorList>
    </citation>
    <scope>NUCLEOTIDE SEQUENCE</scope>
</reference>
<evidence type="ECO:0000313" key="3">
    <source>
        <dbReference type="Proteomes" id="UP001174909"/>
    </source>
</evidence>
<feature type="domain" description="Nucleoporin Nup120/160 beta-propeller" evidence="1">
    <location>
        <begin position="64"/>
        <end position="138"/>
    </location>
</feature>
<comment type="caution">
    <text evidence="2">The sequence shown here is derived from an EMBL/GenBank/DDBJ whole genome shotgun (WGS) entry which is preliminary data.</text>
</comment>
<dbReference type="Pfam" id="PF11715">
    <property type="entry name" value="Beta-prop_Nup120_160"/>
    <property type="match status" value="1"/>
</dbReference>
<protein>
    <submittedName>
        <fullName evidence="2">Nuclear pore complex protein Nup160</fullName>
    </submittedName>
</protein>
<evidence type="ECO:0000259" key="1">
    <source>
        <dbReference type="Pfam" id="PF11715"/>
    </source>
</evidence>
<proteinExistence type="predicted"/>
<dbReference type="AlphaFoldDB" id="A0AA35RCM4"/>
<gene>
    <name evidence="2" type="ORF">GBAR_LOCUS6103</name>
</gene>
<organism evidence="2 3">
    <name type="scientific">Geodia barretti</name>
    <name type="common">Barrett's horny sponge</name>
    <dbReference type="NCBI Taxonomy" id="519541"/>
    <lineage>
        <taxon>Eukaryota</taxon>
        <taxon>Metazoa</taxon>
        <taxon>Porifera</taxon>
        <taxon>Demospongiae</taxon>
        <taxon>Heteroscleromorpha</taxon>
        <taxon>Tetractinellida</taxon>
        <taxon>Astrophorina</taxon>
        <taxon>Geodiidae</taxon>
        <taxon>Geodia</taxon>
    </lineage>
</organism>
<accession>A0AA35RCM4</accession>
<dbReference type="EMBL" id="CASHTH010000917">
    <property type="protein sequence ID" value="CAI8009013.1"/>
    <property type="molecule type" value="Genomic_DNA"/>
</dbReference>
<name>A0AA35RCM4_GEOBA</name>